<dbReference type="Proteomes" id="UP000580250">
    <property type="component" value="Unassembled WGS sequence"/>
</dbReference>
<accession>A0A6V7XH41</accession>
<dbReference type="AlphaFoldDB" id="A0A6V7XH41"/>
<evidence type="ECO:0000313" key="2">
    <source>
        <dbReference type="Proteomes" id="UP000580250"/>
    </source>
</evidence>
<comment type="caution">
    <text evidence="1">The sequence shown here is derived from an EMBL/GenBank/DDBJ whole genome shotgun (WGS) entry which is preliminary data.</text>
</comment>
<protein>
    <submittedName>
        <fullName evidence="1">Uncharacterized protein</fullName>
    </submittedName>
</protein>
<organism evidence="1 2">
    <name type="scientific">Meloidogyne enterolobii</name>
    <name type="common">Root-knot nematode worm</name>
    <name type="synonym">Meloidogyne mayaguensis</name>
    <dbReference type="NCBI Taxonomy" id="390850"/>
    <lineage>
        <taxon>Eukaryota</taxon>
        <taxon>Metazoa</taxon>
        <taxon>Ecdysozoa</taxon>
        <taxon>Nematoda</taxon>
        <taxon>Chromadorea</taxon>
        <taxon>Rhabditida</taxon>
        <taxon>Tylenchina</taxon>
        <taxon>Tylenchomorpha</taxon>
        <taxon>Tylenchoidea</taxon>
        <taxon>Meloidogynidae</taxon>
        <taxon>Meloidogyninae</taxon>
        <taxon>Meloidogyne</taxon>
    </lineage>
</organism>
<dbReference type="EMBL" id="CAJEWN010001588">
    <property type="protein sequence ID" value="CAD2198664.1"/>
    <property type="molecule type" value="Genomic_DNA"/>
</dbReference>
<gene>
    <name evidence="1" type="ORF">MENT_LOCUS51994</name>
</gene>
<reference evidence="1 2" key="1">
    <citation type="submission" date="2020-08" db="EMBL/GenBank/DDBJ databases">
        <authorList>
            <person name="Koutsovoulos G."/>
            <person name="Danchin GJ E."/>
        </authorList>
    </citation>
    <scope>NUCLEOTIDE SEQUENCE [LARGE SCALE GENOMIC DNA]</scope>
</reference>
<proteinExistence type="predicted"/>
<sequence>MLEYLFVELKSIFIVQDWNIGFQNISIQDLMVDILKIMMKYF</sequence>
<name>A0A6V7XH41_MELEN</name>
<evidence type="ECO:0000313" key="1">
    <source>
        <dbReference type="EMBL" id="CAD2198664.1"/>
    </source>
</evidence>